<dbReference type="Pfam" id="PF23076">
    <property type="entry name" value="PH_FT_C"/>
    <property type="match status" value="1"/>
</dbReference>
<protein>
    <recommendedName>
        <fullName evidence="2">PH domain-containing protein</fullName>
    </recommendedName>
</protein>
<dbReference type="AlphaFoldDB" id="A0AAF0DBG3"/>
<evidence type="ECO:0000313" key="3">
    <source>
        <dbReference type="EMBL" id="WEW55143.1"/>
    </source>
</evidence>
<evidence type="ECO:0000259" key="2">
    <source>
        <dbReference type="Pfam" id="PF23076"/>
    </source>
</evidence>
<dbReference type="EMBL" id="CP120627">
    <property type="protein sequence ID" value="WEW55143.1"/>
    <property type="molecule type" value="Genomic_DNA"/>
</dbReference>
<sequence length="479" mass="53152">MSLIELALATEEVAGVLTQFVRPAPRNAIQIVSVVSELFAISASLRILDVFRHSADCWQGFTRINDDLQLVAHVSLRYTLLDIHGAFTRMTATRDVTRQLNHEQTWGLLWDFFYYQSGGSPDEALMANLRNTISALRMAQDAHFASRPGGGPFSPGLPAPTAAFPPPQHPPQSPQQDPYPVYPPHCPDPPQGAPQDPHLVPPPPPPPPQAPQPPYPIQDTGHPKTPDPWKKISNAARKAAKMATRGSFERERPSPSGFSPMLNSFSDGSLVSPPSDSNSPTADTRSSVSSSSHNSADEDKHWTFDVFAMHINSATALAKTTNTSDCFGDNMPGAKDHLDKKYKQLLQLFLALRAQDSSRPITKIVDYELAGEELIFSGQILDDNFLHALRIYQDIETKAVRLQASIHQGELQRKGWIQRIGSKVVHLSELQRVVFIDPSDYTPKITKDGKHVLKFTSKKDSDDFTFQIGQLIKDSRRYK</sequence>
<feature type="compositionally biased region" description="Pro residues" evidence="1">
    <location>
        <begin position="180"/>
        <end position="192"/>
    </location>
</feature>
<keyword evidence="4" id="KW-1185">Reference proteome</keyword>
<gene>
    <name evidence="3" type="ORF">PRK78_000571</name>
</gene>
<organism evidence="3 4">
    <name type="scientific">Emydomyces testavorans</name>
    <dbReference type="NCBI Taxonomy" id="2070801"/>
    <lineage>
        <taxon>Eukaryota</taxon>
        <taxon>Fungi</taxon>
        <taxon>Dikarya</taxon>
        <taxon>Ascomycota</taxon>
        <taxon>Pezizomycotina</taxon>
        <taxon>Eurotiomycetes</taxon>
        <taxon>Eurotiomycetidae</taxon>
        <taxon>Onygenales</taxon>
        <taxon>Nannizziopsiaceae</taxon>
        <taxon>Emydomyces</taxon>
    </lineage>
</organism>
<dbReference type="Proteomes" id="UP001219355">
    <property type="component" value="Chromosome 1"/>
</dbReference>
<feature type="compositionally biased region" description="Pro residues" evidence="1">
    <location>
        <begin position="199"/>
        <end position="216"/>
    </location>
</feature>
<feature type="region of interest" description="Disordered" evidence="1">
    <location>
        <begin position="144"/>
        <end position="297"/>
    </location>
</feature>
<feature type="compositionally biased region" description="Pro residues" evidence="1">
    <location>
        <begin position="155"/>
        <end position="173"/>
    </location>
</feature>
<proteinExistence type="predicted"/>
<feature type="compositionally biased region" description="Polar residues" evidence="1">
    <location>
        <begin position="261"/>
        <end position="285"/>
    </location>
</feature>
<feature type="domain" description="PH" evidence="2">
    <location>
        <begin position="374"/>
        <end position="468"/>
    </location>
</feature>
<evidence type="ECO:0000313" key="4">
    <source>
        <dbReference type="Proteomes" id="UP001219355"/>
    </source>
</evidence>
<dbReference type="InterPro" id="IPR057082">
    <property type="entry name" value="PH_C"/>
</dbReference>
<accession>A0AAF0DBG3</accession>
<evidence type="ECO:0000256" key="1">
    <source>
        <dbReference type="SAM" id="MobiDB-lite"/>
    </source>
</evidence>
<feature type="compositionally biased region" description="Basic and acidic residues" evidence="1">
    <location>
        <begin position="221"/>
        <end position="230"/>
    </location>
</feature>
<name>A0AAF0DBG3_9EURO</name>
<reference evidence="3" key="1">
    <citation type="submission" date="2023-03" db="EMBL/GenBank/DDBJ databases">
        <title>Emydomyces testavorans Genome Sequence.</title>
        <authorList>
            <person name="Hoyer L."/>
        </authorList>
    </citation>
    <scope>NUCLEOTIDE SEQUENCE</scope>
    <source>
        <strain evidence="3">16-2883</strain>
    </source>
</reference>